<dbReference type="Proteomes" id="UP000193560">
    <property type="component" value="Unassembled WGS sequence"/>
</dbReference>
<evidence type="ECO:0000313" key="2">
    <source>
        <dbReference type="Proteomes" id="UP000193560"/>
    </source>
</evidence>
<gene>
    <name evidence="1" type="ORF">BCR42DRAFT_417898</name>
</gene>
<dbReference type="STRING" id="90262.A0A1X2ICK5"/>
<dbReference type="AlphaFoldDB" id="A0A1X2ICK5"/>
<comment type="caution">
    <text evidence="1">The sequence shown here is derived from an EMBL/GenBank/DDBJ whole genome shotgun (WGS) entry which is preliminary data.</text>
</comment>
<dbReference type="CDD" id="cd20558">
    <property type="entry name" value="CYCLIN_ScPCL7-like"/>
    <property type="match status" value="1"/>
</dbReference>
<proteinExistence type="predicted"/>
<accession>A0A1X2ICK5</accession>
<dbReference type="GO" id="GO:0019901">
    <property type="term" value="F:protein kinase binding"/>
    <property type="evidence" value="ECO:0007669"/>
    <property type="project" value="InterPro"/>
</dbReference>
<dbReference type="SUPFAM" id="SSF47954">
    <property type="entry name" value="Cyclin-like"/>
    <property type="match status" value="1"/>
</dbReference>
<evidence type="ECO:0000313" key="1">
    <source>
        <dbReference type="EMBL" id="ORZ14032.1"/>
    </source>
</evidence>
<dbReference type="GO" id="GO:0005634">
    <property type="term" value="C:nucleus"/>
    <property type="evidence" value="ECO:0007669"/>
    <property type="project" value="TreeGrafter"/>
</dbReference>
<dbReference type="PANTHER" id="PTHR15615">
    <property type="match status" value="1"/>
</dbReference>
<dbReference type="PANTHER" id="PTHR15615:SF94">
    <property type="entry name" value="PHO85 CYCLIN-6-RELATED"/>
    <property type="match status" value="1"/>
</dbReference>
<reference evidence="1 2" key="1">
    <citation type="submission" date="2016-07" db="EMBL/GenBank/DDBJ databases">
        <title>Pervasive Adenine N6-methylation of Active Genes in Fungi.</title>
        <authorList>
            <consortium name="DOE Joint Genome Institute"/>
            <person name="Mondo S.J."/>
            <person name="Dannebaum R.O."/>
            <person name="Kuo R.C."/>
            <person name="Labutti K."/>
            <person name="Haridas S."/>
            <person name="Kuo A."/>
            <person name="Salamov A."/>
            <person name="Ahrendt S.R."/>
            <person name="Lipzen A."/>
            <person name="Sullivan W."/>
            <person name="Andreopoulos W.B."/>
            <person name="Clum A."/>
            <person name="Lindquist E."/>
            <person name="Daum C."/>
            <person name="Ramamoorthy G.K."/>
            <person name="Gryganskyi A."/>
            <person name="Culley D."/>
            <person name="Magnuson J.K."/>
            <person name="James T.Y."/>
            <person name="O'Malley M.A."/>
            <person name="Stajich J.E."/>
            <person name="Spatafora J.W."/>
            <person name="Visel A."/>
            <person name="Grigoriev I.V."/>
        </authorList>
    </citation>
    <scope>NUCLEOTIDE SEQUENCE [LARGE SCALE GENOMIC DNA]</scope>
    <source>
        <strain evidence="1 2">NRRL 1336</strain>
    </source>
</reference>
<dbReference type="Gene3D" id="1.10.472.10">
    <property type="entry name" value="Cyclin-like"/>
    <property type="match status" value="1"/>
</dbReference>
<dbReference type="OrthoDB" id="1060854at2759"/>
<dbReference type="GO" id="GO:0000307">
    <property type="term" value="C:cyclin-dependent protein kinase holoenzyme complex"/>
    <property type="evidence" value="ECO:0007669"/>
    <property type="project" value="TreeGrafter"/>
</dbReference>
<organism evidence="1 2">
    <name type="scientific">Absidia repens</name>
    <dbReference type="NCBI Taxonomy" id="90262"/>
    <lineage>
        <taxon>Eukaryota</taxon>
        <taxon>Fungi</taxon>
        <taxon>Fungi incertae sedis</taxon>
        <taxon>Mucoromycota</taxon>
        <taxon>Mucoromycotina</taxon>
        <taxon>Mucoromycetes</taxon>
        <taxon>Mucorales</taxon>
        <taxon>Cunninghamellaceae</taxon>
        <taxon>Absidia</taxon>
    </lineage>
</organism>
<keyword evidence="2" id="KW-1185">Reference proteome</keyword>
<name>A0A1X2ICK5_9FUNG</name>
<dbReference type="EMBL" id="MCGE01000015">
    <property type="protein sequence ID" value="ORZ14032.1"/>
    <property type="molecule type" value="Genomic_DNA"/>
</dbReference>
<dbReference type="GO" id="GO:0016538">
    <property type="term" value="F:cyclin-dependent protein serine/threonine kinase regulator activity"/>
    <property type="evidence" value="ECO:0007669"/>
    <property type="project" value="TreeGrafter"/>
</dbReference>
<dbReference type="InterPro" id="IPR036915">
    <property type="entry name" value="Cyclin-like_sf"/>
</dbReference>
<protein>
    <submittedName>
        <fullName evidence="1">Cyclin-domain-containing protein</fullName>
    </submittedName>
</protein>
<sequence length="249" mass="28281">MAHGLHNFDLGKHAPSSTIKMMACLLERITKTNDKLLGDVKKPMKRTAFVSFHAQALPTISIEAYLTRILKYCPCANECFLSLLVYFDRMSISGLRIDSYNIHRLMITGIMISSKYFSDVFYTNTRYAKVGGIPVAELNALELTFLKLNNYTLNIAVEELELYGNQLLDHWIREKKRTLRRTTQLDPSTANMVPLSSVTPSPSARCSHDPVVLPYDRIMADDIPSQTRHSWHAGLHNNARQLSVTENLH</sequence>
<dbReference type="InterPro" id="IPR013922">
    <property type="entry name" value="Cyclin_PHO80-like"/>
</dbReference>
<dbReference type="Pfam" id="PF08613">
    <property type="entry name" value="Cyclin"/>
    <property type="match status" value="1"/>
</dbReference>